<reference evidence="13 14" key="1">
    <citation type="journal article" date="2018" name="Mol. Biol. Evol.">
        <title>Broad Genomic Sampling Reveals a Smut Pathogenic Ancestry of the Fungal Clade Ustilaginomycotina.</title>
        <authorList>
            <person name="Kijpornyongpan T."/>
            <person name="Mondo S.J."/>
            <person name="Barry K."/>
            <person name="Sandor L."/>
            <person name="Lee J."/>
            <person name="Lipzen A."/>
            <person name="Pangilinan J."/>
            <person name="LaButti K."/>
            <person name="Hainaut M."/>
            <person name="Henrissat B."/>
            <person name="Grigoriev I.V."/>
            <person name="Spatafora J.W."/>
            <person name="Aime M.C."/>
        </authorList>
    </citation>
    <scope>NUCLEOTIDE SEQUENCE [LARGE SCALE GENOMIC DNA]</scope>
    <source>
        <strain evidence="13 14">MCA 3882</strain>
    </source>
</reference>
<dbReference type="InterPro" id="IPR019154">
    <property type="entry name" value="Arb2-like_domain"/>
</dbReference>
<keyword evidence="8" id="KW-0804">Transcription</keyword>
<dbReference type="RefSeq" id="XP_025354153.1">
    <property type="nucleotide sequence ID" value="XM_025496651.1"/>
</dbReference>
<dbReference type="FunCoup" id="A0A316VCX3">
    <property type="interactions" value="62"/>
</dbReference>
<dbReference type="PRINTS" id="PR01270">
    <property type="entry name" value="HDASUPER"/>
</dbReference>
<dbReference type="InterPro" id="IPR023696">
    <property type="entry name" value="Ureohydrolase_dom_sf"/>
</dbReference>
<evidence type="ECO:0000313" key="13">
    <source>
        <dbReference type="EMBL" id="PWN33851.1"/>
    </source>
</evidence>
<evidence type="ECO:0000259" key="11">
    <source>
        <dbReference type="Pfam" id="PF00850"/>
    </source>
</evidence>
<organism evidence="13 14">
    <name type="scientific">Meira miltonrushii</name>
    <dbReference type="NCBI Taxonomy" id="1280837"/>
    <lineage>
        <taxon>Eukaryota</taxon>
        <taxon>Fungi</taxon>
        <taxon>Dikarya</taxon>
        <taxon>Basidiomycota</taxon>
        <taxon>Ustilaginomycotina</taxon>
        <taxon>Exobasidiomycetes</taxon>
        <taxon>Exobasidiales</taxon>
        <taxon>Brachybasidiaceae</taxon>
        <taxon>Meira</taxon>
    </lineage>
</organism>
<protein>
    <recommendedName>
        <fullName evidence="3">histone deacetylase</fullName>
        <ecNumber evidence="3">3.5.1.98</ecNumber>
    </recommendedName>
</protein>
<dbReference type="GO" id="GO:0141221">
    <property type="term" value="F:histone deacetylase activity, hydrolytic mechanism"/>
    <property type="evidence" value="ECO:0007669"/>
    <property type="project" value="UniProtKB-EC"/>
</dbReference>
<keyword evidence="5" id="KW-0378">Hydrolase</keyword>
<evidence type="ECO:0000256" key="8">
    <source>
        <dbReference type="ARBA" id="ARBA00023163"/>
    </source>
</evidence>
<gene>
    <name evidence="13" type="ORF">FA14DRAFT_124565</name>
</gene>
<proteinExistence type="inferred from homology"/>
<evidence type="ECO:0000259" key="12">
    <source>
        <dbReference type="Pfam" id="PF09757"/>
    </source>
</evidence>
<dbReference type="InterPro" id="IPR023801">
    <property type="entry name" value="His_deacetylse_dom"/>
</dbReference>
<accession>A0A316VCX3</accession>
<evidence type="ECO:0000256" key="2">
    <source>
        <dbReference type="ARBA" id="ARBA00007738"/>
    </source>
</evidence>
<dbReference type="AlphaFoldDB" id="A0A316VCX3"/>
<comment type="similarity">
    <text evidence="2">Belongs to the histone deacetylase family. HD type 2 subfamily.</text>
</comment>
<comment type="subcellular location">
    <subcellularLocation>
        <location evidence="1">Nucleus</location>
    </subcellularLocation>
</comment>
<feature type="domain" description="Histone deacetylase" evidence="11">
    <location>
        <begin position="93"/>
        <end position="400"/>
    </location>
</feature>
<dbReference type="InterPro" id="IPR000286">
    <property type="entry name" value="HDACs"/>
</dbReference>
<evidence type="ECO:0000256" key="10">
    <source>
        <dbReference type="SAM" id="MobiDB-lite"/>
    </source>
</evidence>
<dbReference type="GO" id="GO:0040029">
    <property type="term" value="P:epigenetic regulation of gene expression"/>
    <property type="evidence" value="ECO:0007669"/>
    <property type="project" value="TreeGrafter"/>
</dbReference>
<dbReference type="InterPro" id="IPR037138">
    <property type="entry name" value="His_deacetylse_dom_sf"/>
</dbReference>
<dbReference type="OrthoDB" id="424012at2759"/>
<dbReference type="Gene3D" id="3.40.800.20">
    <property type="entry name" value="Histone deacetylase domain"/>
    <property type="match status" value="1"/>
</dbReference>
<evidence type="ECO:0000256" key="6">
    <source>
        <dbReference type="ARBA" id="ARBA00022853"/>
    </source>
</evidence>
<sequence>MKRTFDADGDSKRYDIYDDGVYDPQNTHNEALGREINDQQRIVERASNSIESDNSDEKQLVIHRSGYVYSPAMMLHAHPASDYAPDAKDEPLHPEVPERISKIHSVLDKGGCLERMKKIPIREATMNEVMKVHDPGMWDGLERLHAFLPETLIKKTVFLEKFYSLYVNQHSAKAARLSCGGVIELCDAVASRRIRNGFAIVRPPGHHAEPDASMGFCFYNNVAVAVRFLQQKYGKAKDNTRCERILILDWDVHHGNGTQKAFYDDPNVLLISIHRYDGGKFYPCGTAGDYTQCGAGEGLGKNINIPWSEGKKNDGDYIAAFQRIVMPIAIEFSPDIVLISAGFDAAEGDELGECFVTPAGYGHMTDMLSSLADGRLIVALEGGYNLDAISRSALHVTEVLLGDPPEVLEPDTVCGVSAHRVLKMVERQQSNYWKCMEKPDHEPEEGEDDGIDSYSLARLFASHRIEHIAKRFNLLRWPTGEKEPYDAGQVLSTPAILEAKSIILFAHDMGNLRMGSWENNIFEPDVHLMKIVDDSSRVLDWAQKAGYEFIDVGVIGEHPTRTKPKVKGDSAAQALEKVQKEQARNLLLLTWDNIITMLTQGREDPVKVILMGMGSACDAILNLIAERKVDNVVGVVQIPGYDALPSTSGNWEPKRKWYYRHSQVFVPYDHTAFQGAEDGVVTAKRFGKLIRSDQKFAVQVLSHEFEKITDFIESKMPPTQTGSTLVSTNDTPMVSVT</sequence>
<feature type="domain" description="Arb2-like" evidence="12">
    <location>
        <begin position="469"/>
        <end position="716"/>
    </location>
</feature>
<dbReference type="GO" id="GO:0000118">
    <property type="term" value="C:histone deacetylase complex"/>
    <property type="evidence" value="ECO:0007669"/>
    <property type="project" value="TreeGrafter"/>
</dbReference>
<keyword evidence="7" id="KW-0805">Transcription regulation</keyword>
<evidence type="ECO:0000256" key="4">
    <source>
        <dbReference type="ARBA" id="ARBA00022491"/>
    </source>
</evidence>
<keyword evidence="4" id="KW-0678">Repressor</keyword>
<dbReference type="InParanoid" id="A0A316VCX3"/>
<dbReference type="EC" id="3.5.1.98" evidence="3"/>
<dbReference type="PANTHER" id="PTHR10625:SF5">
    <property type="entry name" value="HISTONE DEACETYLASE"/>
    <property type="match status" value="1"/>
</dbReference>
<evidence type="ECO:0000313" key="14">
    <source>
        <dbReference type="Proteomes" id="UP000245771"/>
    </source>
</evidence>
<name>A0A316VCX3_9BASI</name>
<evidence type="ECO:0000256" key="1">
    <source>
        <dbReference type="ARBA" id="ARBA00004123"/>
    </source>
</evidence>
<keyword evidence="9" id="KW-0539">Nucleus</keyword>
<dbReference type="Proteomes" id="UP000245771">
    <property type="component" value="Unassembled WGS sequence"/>
</dbReference>
<keyword evidence="6" id="KW-0156">Chromatin regulator</keyword>
<evidence type="ECO:0000256" key="5">
    <source>
        <dbReference type="ARBA" id="ARBA00022801"/>
    </source>
</evidence>
<evidence type="ECO:0000256" key="3">
    <source>
        <dbReference type="ARBA" id="ARBA00012111"/>
    </source>
</evidence>
<keyword evidence="14" id="KW-1185">Reference proteome</keyword>
<dbReference type="GeneID" id="37018432"/>
<dbReference type="SUPFAM" id="SSF52768">
    <property type="entry name" value="Arginase/deacetylase"/>
    <property type="match status" value="1"/>
</dbReference>
<dbReference type="EMBL" id="KZ819604">
    <property type="protein sequence ID" value="PWN33851.1"/>
    <property type="molecule type" value="Genomic_DNA"/>
</dbReference>
<evidence type="ECO:0000256" key="7">
    <source>
        <dbReference type="ARBA" id="ARBA00023015"/>
    </source>
</evidence>
<dbReference type="Pfam" id="PF09757">
    <property type="entry name" value="Arb2-like"/>
    <property type="match status" value="1"/>
</dbReference>
<dbReference type="STRING" id="1280837.A0A316VCX3"/>
<feature type="region of interest" description="Disordered" evidence="10">
    <location>
        <begin position="718"/>
        <end position="737"/>
    </location>
</feature>
<dbReference type="PANTHER" id="PTHR10625">
    <property type="entry name" value="HISTONE DEACETYLASE HDAC1-RELATED"/>
    <property type="match status" value="1"/>
</dbReference>
<evidence type="ECO:0000256" key="9">
    <source>
        <dbReference type="ARBA" id="ARBA00023242"/>
    </source>
</evidence>
<dbReference type="Pfam" id="PF00850">
    <property type="entry name" value="Hist_deacetyl"/>
    <property type="match status" value="1"/>
</dbReference>